<dbReference type="NCBIfam" id="NF003417">
    <property type="entry name" value="PRK04813.1"/>
    <property type="match status" value="2"/>
</dbReference>
<feature type="domain" description="Carrier" evidence="4">
    <location>
        <begin position="15"/>
        <end position="89"/>
    </location>
</feature>
<dbReference type="PANTHER" id="PTHR45527:SF1">
    <property type="entry name" value="FATTY ACID SYNTHASE"/>
    <property type="match status" value="1"/>
</dbReference>
<dbReference type="CDD" id="cd19544">
    <property type="entry name" value="E-C_NRPS"/>
    <property type="match status" value="3"/>
</dbReference>
<keyword evidence="3" id="KW-0597">Phosphoprotein</keyword>
<dbReference type="InterPro" id="IPR045851">
    <property type="entry name" value="AMP-bd_C_sf"/>
</dbReference>
<comment type="caution">
    <text evidence="5">The sequence shown here is derived from an EMBL/GenBank/DDBJ whole genome shotgun (WGS) entry which is preliminary data.</text>
</comment>
<dbReference type="InterPro" id="IPR001242">
    <property type="entry name" value="Condensation_dom"/>
</dbReference>
<comment type="cofactor">
    <cofactor evidence="1">
        <name>pantetheine 4'-phosphate</name>
        <dbReference type="ChEBI" id="CHEBI:47942"/>
    </cofactor>
</comment>
<dbReference type="InterPro" id="IPR025110">
    <property type="entry name" value="AMP-bd_C"/>
</dbReference>
<feature type="domain" description="Carrier" evidence="4">
    <location>
        <begin position="2175"/>
        <end position="2249"/>
    </location>
</feature>
<dbReference type="InterPro" id="IPR020845">
    <property type="entry name" value="AMP-binding_CS"/>
</dbReference>
<dbReference type="Pfam" id="PF00668">
    <property type="entry name" value="Condensation"/>
    <property type="match status" value="3"/>
</dbReference>
<dbReference type="InterPro" id="IPR023213">
    <property type="entry name" value="CAT-like_dom_sf"/>
</dbReference>
<dbReference type="Gene3D" id="3.40.50.980">
    <property type="match status" value="4"/>
</dbReference>
<dbReference type="InterPro" id="IPR006162">
    <property type="entry name" value="Ppantetheine_attach_site"/>
</dbReference>
<reference evidence="5 6" key="1">
    <citation type="submission" date="2024-05" db="EMBL/GenBank/DDBJ databases">
        <title>Roseateles sp. 2.12 16S ribosomal RNA gene Genome sequencing and assembly.</title>
        <authorList>
            <person name="Woo H."/>
        </authorList>
    </citation>
    <scope>NUCLEOTIDE SEQUENCE [LARGE SCALE GENOMIC DNA]</scope>
    <source>
        <strain evidence="5 6">2.12</strain>
    </source>
</reference>
<dbReference type="InterPro" id="IPR000873">
    <property type="entry name" value="AMP-dep_synth/lig_dom"/>
</dbReference>
<evidence type="ECO:0000313" key="5">
    <source>
        <dbReference type="EMBL" id="MEO3715935.1"/>
    </source>
</evidence>
<dbReference type="Gene3D" id="2.30.38.10">
    <property type="entry name" value="Luciferase, Domain 3"/>
    <property type="match status" value="2"/>
</dbReference>
<gene>
    <name evidence="5" type="ORF">ABDJ40_24440</name>
</gene>
<dbReference type="Gene3D" id="1.10.1200.10">
    <property type="entry name" value="ACP-like"/>
    <property type="match status" value="3"/>
</dbReference>
<proteinExistence type="predicted"/>
<evidence type="ECO:0000256" key="1">
    <source>
        <dbReference type="ARBA" id="ARBA00001957"/>
    </source>
</evidence>
<dbReference type="Proteomes" id="UP001462640">
    <property type="component" value="Unassembled WGS sequence"/>
</dbReference>
<evidence type="ECO:0000256" key="2">
    <source>
        <dbReference type="ARBA" id="ARBA00022450"/>
    </source>
</evidence>
<feature type="non-terminal residue" evidence="5">
    <location>
        <position position="1"/>
    </location>
</feature>
<dbReference type="PROSITE" id="PS00012">
    <property type="entry name" value="PHOSPHOPANTETHEINE"/>
    <property type="match status" value="3"/>
</dbReference>
<feature type="non-terminal residue" evidence="5">
    <location>
        <position position="2774"/>
    </location>
</feature>
<evidence type="ECO:0000256" key="3">
    <source>
        <dbReference type="ARBA" id="ARBA00022553"/>
    </source>
</evidence>
<organism evidence="5 6">
    <name type="scientific">Roseateles flavus</name>
    <dbReference type="NCBI Taxonomy" id="3149041"/>
    <lineage>
        <taxon>Bacteria</taxon>
        <taxon>Pseudomonadati</taxon>
        <taxon>Pseudomonadota</taxon>
        <taxon>Betaproteobacteria</taxon>
        <taxon>Burkholderiales</taxon>
        <taxon>Sphaerotilaceae</taxon>
        <taxon>Roseateles</taxon>
    </lineage>
</organism>
<evidence type="ECO:0000259" key="4">
    <source>
        <dbReference type="PROSITE" id="PS50075"/>
    </source>
</evidence>
<dbReference type="Pfam" id="PF00501">
    <property type="entry name" value="AMP-binding"/>
    <property type="match status" value="2"/>
</dbReference>
<keyword evidence="6" id="KW-1185">Reference proteome</keyword>
<dbReference type="PANTHER" id="PTHR45527">
    <property type="entry name" value="NONRIBOSOMAL PEPTIDE SYNTHETASE"/>
    <property type="match status" value="1"/>
</dbReference>
<protein>
    <submittedName>
        <fullName evidence="5">Amino acid adenylation domain-containing protein</fullName>
    </submittedName>
</protein>
<name>A0ABV0GLL2_9BURK</name>
<sequence length="2774" mass="301454">LPEPELGGQAREYVAPRNEVEAQLCEIWQEVLGVERVGVMDHFFELGGHSLLAMQLSARLRAQGLELSIRQVFATPTVAGMALAMQAPSLTEGQGTVVPPNRIPADCERITPDMLPLVALSQDDIQSIVERVPGGTANVQDIYPLAPLQEGILFHHLMAQGHDAYVTPMLFRLESEALLNAALAATQQVVDRHDVLRTLVLWERLPKPVQVVCRRVELKLDYIETDPSRSAREQMLELCAPERQWLDLGQAPLLRLRAAREASTGAVYLLAQMHHLIDDATSLQLLMDEITAVMSGRQAEGAAGAYRDFVAYALSQAERAESDAFFRAMLSDVDTPTLPFGLADVHGDGSAVREARLALDDATAVTLRQSARELGISPAAIFHAAWALVIGACTGQPDVVFGTVVLGRFQGGSEAARTLGMFINTLPLRVRLDGVDALQLVQQVNRSIFELLAHEQVPLTRAQRHSGLSADTPLFSTTINYRRVGAVDAQGLPGVETFGGQERTNYPLNFAVNDAETAYELEVQGSAVLNVEAVLRYADTAVRALLQALQARSPLPVAAVSVLPAQEQALLQGFNATTRTFPHEARIHELFEAHAQQAPQALALSFEGRSLSYRELDEQANRVAQYLVHTCGVQRNELVGLCMERSLEMVVGLLGILKAGAAYVPLDPSYPAQRLAHMVKDSGARKVLMQQRLLGQVPVEEAQAVCLDAPQVQAQLASCAAVRPEVVGANAQDLAYVIYTSGSTGLPKASMVAHAGLCNLALAQGQSLRVAQGSRVLQFASLSFDGATWEWSLALANGAQLVLLHPDDVRSPQRLGTLVREQGVTHAALPPALLPQLAETDWAGVHTLVVAGEACPLPLARKWAKGRCLVNSYGPSEATVCATEAFFDADDEVLTIGRPIANVKVYVLSRSGSLAPLGVAGELCIAGVGLARGYLNRDELTQEKFVPNPFHDEGDPGSSARMYRTGDLARWREDGVLEFLGRLDHQVKIRGFRIELGEVEAALAACEGVREAVVLARELRGDKKLVAYFTGEADAETLREALSQGLPDYMVPSAFMALEALPLTPNGKLDRKALPEPELGAQGREYVAPRNEIEAQLCELWQEVLGVAQVGVTDHFFELGGHSLLAMQLSSRAHERGLALTIRQVFTTPTVQGLAAALTEAVPSEPDFVVPPNAIPADCEHITPEMLPLATLNQEEIDAIAAQVPGGMANIQDIYPLAPLQEGILFHHLATGDGADPYVMAMLWSCDSEATVRSFLEALRFMLQRHDVLRTAVQWKSLQQPMQVVLRRTELKVQELSFETQAQALAQMQALCAPELQRIDLSEAPLLRVSVGRAGDAPTCYLLLQFHHLIGDHVAMEIIEREAAVYAAGQAQLLPAPMPYRAFVARALQQRERSDAQAHFRAELADVTEPTLPFGLADVQGDGAGVDERSQKLDATLAQRLRRQARERGVSAAVLFHAAWALVVSACAGRSDVVFGTVLTGRSQDGAQAAQMLGMFINTLPLRLQLQGQDAEALVRQTARKLHELMDFEQTPLALAQRCSGVANGVSLFSALLNYRHSEAMDEAAQRELGMRMIAGQERTNYPFALSVDDFGDAGFELNMQTCAPVSAQRVLGYLQAALQALTQALEDRSATAVASLSIVPADERRQLMSWSQPPSAGWNPVRVHELFEAQALRTPDAPAVVCEGRSLSYAALNEQANRLAHHLREQYQVGPNRRVGLFIDRSLEMMVGVLGILKAGGAYVPLDPNYPEDRLAHMVQDSAIEQVLTRQSLRAVMPAGISQVICLDDAGLQDALKAQATHNPVVEAADVSDLVYVIYTSGSTGKPKGVMVPHRGVSNLVQDLIERYALSPQDRVLQFAPVSFDMSVEEIFTALACGAALVVRNDQWIASARSFWQHCVDHGVTVLNLPTPFWAELAHEVQVPVPSQIRHISIGGDMVTEAGLRDWFAREGTLPRLMNAYGPTECSVNATMAVLERGSPVSIGRPIANTSALVLDERGGLVPVGVPGELYLGGIGLAEGYLNRADLTAERFVVNPYFDASRSCSSALLYKTGDLVRWSQDGRLEFLGRLDHQVKIRGFRIELGEIEAALAACEGVREAVVLAREVAGDKKLVAYLTGEASKTDGATLREKLARQLPDYMVPSAFVALEALPLTPNGKLDRKALPEPELGAQGREYVAPRNEVEAQLCEIWQEVLGVAQVGVTDHFFELGGHSLLAMQLSSRAHERGLALTIRQVFATPTVQGLAAALAQAEPAAPDFVVPPNAIPADCAHITPEMLPLATLSQEEIDAIAAQVPGGMANIQDIYPLAPLQEGILFHHLASGEGGDPYVMAMLWSCESEATLASFLDALRFMLQRHDVLRTAVQWKQLQQPMQVVLRQVELQVEALSFETQEQALTQMQALCAPELQRIELDRAPLMRVRLGRVAQAQACYLLLQFHHLAGDHVAMEIIEREAAVFASGQAHLLPASMPYREFVARSLQQRDRSDAQAHFRAELADVTEPTLPFGLADVQGDGAGVDDSRLMLEPSLLRRIRQQVRARGLSAAVLFHAAWAQVVSACAGRSDVVFGTVLTGRAQEGAQSAQMLGMFINTLPLRLQLQGMDAETLLRETGRKLSELMDFEQTPLALAQRCSGVANGVSLFSALMNYRHSEMVDEALQRDLGMHMITGQERTNYPFALNVDDFGEAGLELNAQVRSPVSAQRVLGYMQAALESLVQALETRSPVAVQAASVLPAQEQAQLQGFNATTRAFPQHVRIHELFEAQAQQAPQALALSFEGRS</sequence>
<dbReference type="Gene3D" id="3.30.559.30">
    <property type="entry name" value="Nonribosomal peptide synthetase, condensation domain"/>
    <property type="match status" value="3"/>
</dbReference>
<feature type="domain" description="Carrier" evidence="4">
    <location>
        <begin position="1088"/>
        <end position="1162"/>
    </location>
</feature>
<evidence type="ECO:0000313" key="6">
    <source>
        <dbReference type="Proteomes" id="UP001462640"/>
    </source>
</evidence>
<dbReference type="Pfam" id="PF13193">
    <property type="entry name" value="AMP-binding_C"/>
    <property type="match status" value="2"/>
</dbReference>
<dbReference type="SMART" id="SM00823">
    <property type="entry name" value="PKS_PP"/>
    <property type="match status" value="3"/>
</dbReference>
<dbReference type="Pfam" id="PF00550">
    <property type="entry name" value="PP-binding"/>
    <property type="match status" value="3"/>
</dbReference>
<dbReference type="RefSeq" id="WP_347613700.1">
    <property type="nucleotide sequence ID" value="NZ_JBDPZC010000028.1"/>
</dbReference>
<dbReference type="EMBL" id="JBDPZC010000028">
    <property type="protein sequence ID" value="MEO3715935.1"/>
    <property type="molecule type" value="Genomic_DNA"/>
</dbReference>
<dbReference type="PROSITE" id="PS50075">
    <property type="entry name" value="CARRIER"/>
    <property type="match status" value="3"/>
</dbReference>
<dbReference type="PROSITE" id="PS00455">
    <property type="entry name" value="AMP_BINDING"/>
    <property type="match status" value="2"/>
</dbReference>
<dbReference type="CDD" id="cd05930">
    <property type="entry name" value="A_NRPS"/>
    <property type="match status" value="2"/>
</dbReference>
<dbReference type="InterPro" id="IPR036736">
    <property type="entry name" value="ACP-like_sf"/>
</dbReference>
<accession>A0ABV0GLL2</accession>
<dbReference type="NCBIfam" id="TIGR01733">
    <property type="entry name" value="AA-adenyl-dom"/>
    <property type="match status" value="2"/>
</dbReference>
<dbReference type="InterPro" id="IPR009081">
    <property type="entry name" value="PP-bd_ACP"/>
</dbReference>
<dbReference type="InterPro" id="IPR020806">
    <property type="entry name" value="PKS_PP-bd"/>
</dbReference>
<dbReference type="SUPFAM" id="SSF47336">
    <property type="entry name" value="ACP-like"/>
    <property type="match status" value="3"/>
</dbReference>
<dbReference type="SUPFAM" id="SSF52777">
    <property type="entry name" value="CoA-dependent acyltransferases"/>
    <property type="match status" value="6"/>
</dbReference>
<keyword evidence="2" id="KW-0596">Phosphopantetheine</keyword>
<dbReference type="InterPro" id="IPR010071">
    <property type="entry name" value="AA_adenyl_dom"/>
</dbReference>
<dbReference type="Gene3D" id="3.30.300.30">
    <property type="match status" value="2"/>
</dbReference>
<dbReference type="SUPFAM" id="SSF56801">
    <property type="entry name" value="Acetyl-CoA synthetase-like"/>
    <property type="match status" value="2"/>
</dbReference>
<dbReference type="Gene3D" id="3.30.559.10">
    <property type="entry name" value="Chloramphenicol acetyltransferase-like domain"/>
    <property type="match status" value="3"/>
</dbReference>